<name>A0A4Z0MR00_9BACT</name>
<protein>
    <recommendedName>
        <fullName evidence="4">SH3 domain-containing protein</fullName>
    </recommendedName>
</protein>
<dbReference type="RefSeq" id="WP_135530057.1">
    <property type="nucleotide sequence ID" value="NZ_SRKZ01000002.1"/>
</dbReference>
<feature type="signal peptide" evidence="1">
    <location>
        <begin position="1"/>
        <end position="21"/>
    </location>
</feature>
<organism evidence="2 3">
    <name type="scientific">Hymenobacter wooponensis</name>
    <dbReference type="NCBI Taxonomy" id="1525360"/>
    <lineage>
        <taxon>Bacteria</taxon>
        <taxon>Pseudomonadati</taxon>
        <taxon>Bacteroidota</taxon>
        <taxon>Cytophagia</taxon>
        <taxon>Cytophagales</taxon>
        <taxon>Hymenobacteraceae</taxon>
        <taxon>Hymenobacter</taxon>
    </lineage>
</organism>
<evidence type="ECO:0008006" key="4">
    <source>
        <dbReference type="Google" id="ProtNLM"/>
    </source>
</evidence>
<comment type="caution">
    <text evidence="2">The sequence shown here is derived from an EMBL/GenBank/DDBJ whole genome shotgun (WGS) entry which is preliminary data.</text>
</comment>
<dbReference type="PROSITE" id="PS51257">
    <property type="entry name" value="PROKAR_LIPOPROTEIN"/>
    <property type="match status" value="1"/>
</dbReference>
<feature type="chain" id="PRO_5021422096" description="SH3 domain-containing protein" evidence="1">
    <location>
        <begin position="22"/>
        <end position="98"/>
    </location>
</feature>
<reference evidence="2 3" key="1">
    <citation type="submission" date="2019-04" db="EMBL/GenBank/DDBJ databases">
        <authorList>
            <person name="Feng G."/>
            <person name="Zhang J."/>
            <person name="Zhu H."/>
        </authorList>
    </citation>
    <scope>NUCLEOTIDE SEQUENCE [LARGE SCALE GENOMIC DNA]</scope>
    <source>
        <strain evidence="2 3">JCM 19491</strain>
    </source>
</reference>
<dbReference type="OrthoDB" id="885565at2"/>
<proteinExistence type="predicted"/>
<keyword evidence="1" id="KW-0732">Signal</keyword>
<sequence length="98" mass="10826">MNRLVLFFGSILLLASCSASRDDSRGNRTSTGPVAHNTVVECVLYDGMSKESKQLTTIGSDTEVQVMDTVDAYFLKVRVTANGKTENGYMYRNCFSNK</sequence>
<dbReference type="Proteomes" id="UP000298284">
    <property type="component" value="Unassembled WGS sequence"/>
</dbReference>
<gene>
    <name evidence="2" type="ORF">EU557_09040</name>
</gene>
<evidence type="ECO:0000313" key="3">
    <source>
        <dbReference type="Proteomes" id="UP000298284"/>
    </source>
</evidence>
<evidence type="ECO:0000313" key="2">
    <source>
        <dbReference type="EMBL" id="TGD81676.1"/>
    </source>
</evidence>
<evidence type="ECO:0000256" key="1">
    <source>
        <dbReference type="SAM" id="SignalP"/>
    </source>
</evidence>
<dbReference type="EMBL" id="SRKZ01000002">
    <property type="protein sequence ID" value="TGD81676.1"/>
    <property type="molecule type" value="Genomic_DNA"/>
</dbReference>
<accession>A0A4Z0MR00</accession>
<dbReference type="AlphaFoldDB" id="A0A4Z0MR00"/>
<keyword evidence="3" id="KW-1185">Reference proteome</keyword>